<keyword evidence="1" id="KW-1133">Transmembrane helix</keyword>
<evidence type="ECO:0000256" key="1">
    <source>
        <dbReference type="SAM" id="Phobius"/>
    </source>
</evidence>
<comment type="caution">
    <text evidence="2">The sequence shown here is derived from an EMBL/GenBank/DDBJ whole genome shotgun (WGS) entry which is preliminary data.</text>
</comment>
<reference evidence="2 3" key="1">
    <citation type="submission" date="2024-04" db="EMBL/GenBank/DDBJ databases">
        <title>genome sequences of Mucor flavus KT1a and Helicostylum pulchrum KT1b strains isolation_sourced from the surface of a dry-aged beef.</title>
        <authorList>
            <person name="Toyotome T."/>
            <person name="Hosono M."/>
            <person name="Torimaru M."/>
            <person name="Fukuda K."/>
            <person name="Mikami N."/>
        </authorList>
    </citation>
    <scope>NUCLEOTIDE SEQUENCE [LARGE SCALE GENOMIC DNA]</scope>
    <source>
        <strain evidence="2 3">KT1b</strain>
    </source>
</reference>
<gene>
    <name evidence="2" type="ORF">HPULCUR_005103</name>
</gene>
<keyword evidence="1" id="KW-0472">Membrane</keyword>
<proteinExistence type="predicted"/>
<organism evidence="2 3">
    <name type="scientific">Helicostylum pulchrum</name>
    <dbReference type="NCBI Taxonomy" id="562976"/>
    <lineage>
        <taxon>Eukaryota</taxon>
        <taxon>Fungi</taxon>
        <taxon>Fungi incertae sedis</taxon>
        <taxon>Mucoromycota</taxon>
        <taxon>Mucoromycotina</taxon>
        <taxon>Mucoromycetes</taxon>
        <taxon>Mucorales</taxon>
        <taxon>Mucorineae</taxon>
        <taxon>Mucoraceae</taxon>
        <taxon>Helicostylum</taxon>
    </lineage>
</organism>
<evidence type="ECO:0000313" key="3">
    <source>
        <dbReference type="Proteomes" id="UP001476247"/>
    </source>
</evidence>
<keyword evidence="1" id="KW-0812">Transmembrane</keyword>
<keyword evidence="3" id="KW-1185">Reference proteome</keyword>
<dbReference type="EMBL" id="BAABUJ010000013">
    <property type="protein sequence ID" value="GAA5799686.1"/>
    <property type="molecule type" value="Genomic_DNA"/>
</dbReference>
<evidence type="ECO:0000313" key="2">
    <source>
        <dbReference type="EMBL" id="GAA5799686.1"/>
    </source>
</evidence>
<protein>
    <submittedName>
        <fullName evidence="2">Uncharacterized protein</fullName>
    </submittedName>
</protein>
<sequence length="120" mass="14229">MHKPINKSEKKPAQTKRKPYQVAIVAQTSNGYQFKRVRGWVQPVQTSMMLKDRVKTNQMRLDKLSDLKMQLEMIESEKLFLDTLGCLPKDKLKGFGMKHNPLMPFFIVVVLIRFFFRDYY</sequence>
<feature type="transmembrane region" description="Helical" evidence="1">
    <location>
        <begin position="99"/>
        <end position="116"/>
    </location>
</feature>
<name>A0ABP9XY48_9FUNG</name>
<accession>A0ABP9XY48</accession>
<dbReference type="Proteomes" id="UP001476247">
    <property type="component" value="Unassembled WGS sequence"/>
</dbReference>